<protein>
    <recommendedName>
        <fullName evidence="1">Senescence domain-containing protein</fullName>
    </recommendedName>
</protein>
<proteinExistence type="predicted"/>
<gene>
    <name evidence="2" type="ORF">AMSG_07505</name>
</gene>
<feature type="domain" description="Senescence" evidence="1">
    <location>
        <begin position="89"/>
        <end position="227"/>
    </location>
</feature>
<evidence type="ECO:0000313" key="2">
    <source>
        <dbReference type="EMBL" id="KNC51597.1"/>
    </source>
</evidence>
<reference evidence="2 3" key="1">
    <citation type="submission" date="2010-05" db="EMBL/GenBank/DDBJ databases">
        <title>The Genome Sequence of Thecamonas trahens ATCC 50062.</title>
        <authorList>
            <consortium name="The Broad Institute Genome Sequencing Platform"/>
            <person name="Russ C."/>
            <person name="Cuomo C."/>
            <person name="Shea T."/>
            <person name="Young S.K."/>
            <person name="Zeng Q."/>
            <person name="Koehrsen M."/>
            <person name="Haas B."/>
            <person name="Borodovsky M."/>
            <person name="Guigo R."/>
            <person name="Alvarado L."/>
            <person name="Berlin A."/>
            <person name="Bochicchio J."/>
            <person name="Borenstein D."/>
            <person name="Chapman S."/>
            <person name="Chen Z."/>
            <person name="Freedman E."/>
            <person name="Gellesch M."/>
            <person name="Goldberg J."/>
            <person name="Griggs A."/>
            <person name="Gujja S."/>
            <person name="Heilman E."/>
            <person name="Heiman D."/>
            <person name="Hepburn T."/>
            <person name="Howarth C."/>
            <person name="Jen D."/>
            <person name="Larson L."/>
            <person name="Mehta T."/>
            <person name="Park D."/>
            <person name="Pearson M."/>
            <person name="Roberts A."/>
            <person name="Saif S."/>
            <person name="Shenoy N."/>
            <person name="Sisk P."/>
            <person name="Stolte C."/>
            <person name="Sykes S."/>
            <person name="Thomson T."/>
            <person name="Walk T."/>
            <person name="White J."/>
            <person name="Yandava C."/>
            <person name="Burger G."/>
            <person name="Gray M.W."/>
            <person name="Holland P.W.H."/>
            <person name="King N."/>
            <person name="Lang F.B.F."/>
            <person name="Roger A.J."/>
            <person name="Ruiz-Trillo I."/>
            <person name="Lander E."/>
            <person name="Nusbaum C."/>
        </authorList>
    </citation>
    <scope>NUCLEOTIDE SEQUENCE [LARGE SCALE GENOMIC DNA]</scope>
    <source>
        <strain evidence="2 3">ATCC 50062</strain>
    </source>
</reference>
<dbReference type="GeneID" id="25566409"/>
<dbReference type="AlphaFoldDB" id="A0A0L0DH12"/>
<dbReference type="Pfam" id="PF06911">
    <property type="entry name" value="Senescence"/>
    <property type="match status" value="1"/>
</dbReference>
<accession>A0A0L0DH12</accession>
<keyword evidence="3" id="KW-1185">Reference proteome</keyword>
<dbReference type="EMBL" id="GL349468">
    <property type="protein sequence ID" value="KNC51597.1"/>
    <property type="molecule type" value="Genomic_DNA"/>
</dbReference>
<organism evidence="2 3">
    <name type="scientific">Thecamonas trahens ATCC 50062</name>
    <dbReference type="NCBI Taxonomy" id="461836"/>
    <lineage>
        <taxon>Eukaryota</taxon>
        <taxon>Apusozoa</taxon>
        <taxon>Apusomonadida</taxon>
        <taxon>Apusomonadidae</taxon>
        <taxon>Thecamonas</taxon>
    </lineage>
</organism>
<evidence type="ECO:0000259" key="1">
    <source>
        <dbReference type="Pfam" id="PF06911"/>
    </source>
</evidence>
<evidence type="ECO:0000313" key="3">
    <source>
        <dbReference type="Proteomes" id="UP000054408"/>
    </source>
</evidence>
<dbReference type="Proteomes" id="UP000054408">
    <property type="component" value="Unassembled WGS sequence"/>
</dbReference>
<dbReference type="InterPro" id="IPR009686">
    <property type="entry name" value="Senescence/spartin_C"/>
</dbReference>
<dbReference type="RefSeq" id="XP_013755995.1">
    <property type="nucleotide sequence ID" value="XM_013900541.1"/>
</dbReference>
<name>A0A0L0DH12_THETB</name>
<sequence length="294" mass="29569">MFTSMRMVHTSTRVGGKASKPLVWLLNSAADAVSSTASGVNTVVSSAGSAVAGTIESSAKAAKDVLPQEPLVPLPKAATSSLSAAASLVRVGTSLTKSALGAAAQLGGAAGSVVGSVVVDAVSGRNGKGSQASALGDAMDPELVRAATRLASTTSSAVMSVLDTAEAASATVVDSSLGSVSSLVGQTLGPEAGDVVRANLTVVNDAVKTMYKVKSFGIRKMASSSAKSFRDQALRSVLVLSPEVVAAAQPSSSSHVPIPLTDSEDLVVIPLMTASNYTHSRPVRFPQAHQLKQL</sequence>